<name>A0A849KYF8_9HYPH</name>
<dbReference type="GO" id="GO:0015697">
    <property type="term" value="P:quaternary ammonium group transport"/>
    <property type="evidence" value="ECO:0007669"/>
    <property type="project" value="UniProtKB-ARBA"/>
</dbReference>
<dbReference type="GO" id="GO:0022857">
    <property type="term" value="F:transmembrane transporter activity"/>
    <property type="evidence" value="ECO:0007669"/>
    <property type="project" value="InterPro"/>
</dbReference>
<dbReference type="PROSITE" id="PS50893">
    <property type="entry name" value="ABC_TRANSPORTER_2"/>
    <property type="match status" value="1"/>
</dbReference>
<dbReference type="InterPro" id="IPR003439">
    <property type="entry name" value="ABC_transporter-like_ATP-bd"/>
</dbReference>
<evidence type="ECO:0000256" key="5">
    <source>
        <dbReference type="ARBA" id="ARBA00022741"/>
    </source>
</evidence>
<dbReference type="GO" id="GO:0005524">
    <property type="term" value="F:ATP binding"/>
    <property type="evidence" value="ECO:0007669"/>
    <property type="project" value="UniProtKB-KW"/>
</dbReference>
<dbReference type="PROSITE" id="PS00211">
    <property type="entry name" value="ABC_TRANSPORTER_1"/>
    <property type="match status" value="1"/>
</dbReference>
<dbReference type="Pfam" id="PF08402">
    <property type="entry name" value="TOBE_2"/>
    <property type="match status" value="1"/>
</dbReference>
<evidence type="ECO:0000256" key="3">
    <source>
        <dbReference type="ARBA" id="ARBA00022448"/>
    </source>
</evidence>
<keyword evidence="3" id="KW-0813">Transport</keyword>
<keyword evidence="7" id="KW-1278">Translocase</keyword>
<gene>
    <name evidence="10" type="ORF">HKX02_22030</name>
</gene>
<dbReference type="InterPro" id="IPR017871">
    <property type="entry name" value="ABC_transporter-like_CS"/>
</dbReference>
<protein>
    <submittedName>
        <fullName evidence="10">ABC transporter ATP-binding protein</fullName>
    </submittedName>
</protein>
<dbReference type="Gene3D" id="3.40.50.300">
    <property type="entry name" value="P-loop containing nucleotide triphosphate hydrolases"/>
    <property type="match status" value="1"/>
</dbReference>
<dbReference type="InterPro" id="IPR027417">
    <property type="entry name" value="P-loop_NTPase"/>
</dbReference>
<accession>A0A849KYF8</accession>
<evidence type="ECO:0000256" key="4">
    <source>
        <dbReference type="ARBA" id="ARBA00022475"/>
    </source>
</evidence>
<dbReference type="Gene3D" id="2.40.50.100">
    <property type="match status" value="1"/>
</dbReference>
<dbReference type="SUPFAM" id="SSF52540">
    <property type="entry name" value="P-loop containing nucleoside triphosphate hydrolases"/>
    <property type="match status" value="1"/>
</dbReference>
<keyword evidence="4" id="KW-1003">Cell membrane</keyword>
<dbReference type="PANTHER" id="PTHR42781:SF4">
    <property type="entry name" value="SPERMIDINE_PUTRESCINE IMPORT ATP-BINDING PROTEIN POTA"/>
    <property type="match status" value="1"/>
</dbReference>
<keyword evidence="8" id="KW-0472">Membrane</keyword>
<dbReference type="PANTHER" id="PTHR42781">
    <property type="entry name" value="SPERMIDINE/PUTRESCINE IMPORT ATP-BINDING PROTEIN POTA"/>
    <property type="match status" value="1"/>
</dbReference>
<evidence type="ECO:0000313" key="11">
    <source>
        <dbReference type="Proteomes" id="UP000574931"/>
    </source>
</evidence>
<dbReference type="FunFam" id="3.40.50.300:FF:000425">
    <property type="entry name" value="Probable ABC transporter, ATP-binding subunit"/>
    <property type="match status" value="1"/>
</dbReference>
<dbReference type="InterPro" id="IPR003593">
    <property type="entry name" value="AAA+_ATPase"/>
</dbReference>
<evidence type="ECO:0000259" key="9">
    <source>
        <dbReference type="PROSITE" id="PS50893"/>
    </source>
</evidence>
<proteinExistence type="inferred from homology"/>
<evidence type="ECO:0000256" key="1">
    <source>
        <dbReference type="ARBA" id="ARBA00004533"/>
    </source>
</evidence>
<evidence type="ECO:0000256" key="8">
    <source>
        <dbReference type="ARBA" id="ARBA00023136"/>
    </source>
</evidence>
<reference evidence="10 11" key="1">
    <citation type="submission" date="2020-05" db="EMBL/GenBank/DDBJ databases">
        <title>Draft Genome Sequence of Ochrobactrum soli Isolated from Stable Fly Gut.</title>
        <authorList>
            <person name="Pileggi M.T."/>
            <person name="Vazhakkala L.J."/>
            <person name="Wong C.N."/>
        </authorList>
    </citation>
    <scope>NUCLEOTIDE SEQUENCE [LARGE SCALE GENOMIC DNA]</scope>
    <source>
        <strain evidence="10 11">MTP-C0764</strain>
    </source>
</reference>
<sequence>MISQDVGTRAISVQNVTKQFGFFNALSNISLDVAPGRFVSLLGPSGCGKTTLMRIIAGLDRQSTGRVVIAGKDLSLTPPHRRPVGLVFQRYALFPHMTVSQNVGFALSLQRVEKKKAANRIGELLEMVQLSAFADRPIDQLSGGQAQRVALARALAAGPPVLLLDEPMSALDLKLRQAMQLELRQLQRSIGATFLFVTHDQDEAMVMSDEIVLMNSGTIVQRGSPEEVYRQPRTLFSAKFLGEANIFTGSLRREGNKSLLQSDVVNVRFDVLGARDTGAGLVCVRPESITIEGASKEMFVGTEPNSVAGQVREAIFQGAFRRYLVQVGEQSIMVQQPVLAGTGDAFSQGDQVLLKWSDQAVAQIEDDTNG</sequence>
<dbReference type="InterPro" id="IPR008995">
    <property type="entry name" value="Mo/tungstate-bd_C_term_dom"/>
</dbReference>
<evidence type="ECO:0000313" key="10">
    <source>
        <dbReference type="EMBL" id="NNU62916.1"/>
    </source>
</evidence>
<keyword evidence="6 10" id="KW-0067">ATP-binding</keyword>
<evidence type="ECO:0000256" key="7">
    <source>
        <dbReference type="ARBA" id="ARBA00022967"/>
    </source>
</evidence>
<dbReference type="EMBL" id="JABFCY010000017">
    <property type="protein sequence ID" value="NNU62916.1"/>
    <property type="molecule type" value="Genomic_DNA"/>
</dbReference>
<dbReference type="GO" id="GO:0016887">
    <property type="term" value="F:ATP hydrolysis activity"/>
    <property type="evidence" value="ECO:0007669"/>
    <property type="project" value="InterPro"/>
</dbReference>
<dbReference type="GO" id="GO:0043190">
    <property type="term" value="C:ATP-binding cassette (ABC) transporter complex"/>
    <property type="evidence" value="ECO:0007669"/>
    <property type="project" value="InterPro"/>
</dbReference>
<dbReference type="RefSeq" id="WP_171319308.1">
    <property type="nucleotide sequence ID" value="NZ_JABFCY010000017.1"/>
</dbReference>
<dbReference type="SMART" id="SM00382">
    <property type="entry name" value="AAA"/>
    <property type="match status" value="1"/>
</dbReference>
<keyword evidence="11" id="KW-1185">Reference proteome</keyword>
<comment type="subcellular location">
    <subcellularLocation>
        <location evidence="1">Cell inner membrane</location>
    </subcellularLocation>
</comment>
<dbReference type="Pfam" id="PF00005">
    <property type="entry name" value="ABC_tran"/>
    <property type="match status" value="1"/>
</dbReference>
<keyword evidence="5" id="KW-0547">Nucleotide-binding</keyword>
<feature type="domain" description="ABC transporter" evidence="9">
    <location>
        <begin position="11"/>
        <end position="241"/>
    </location>
</feature>
<comment type="similarity">
    <text evidence="2">Belongs to the ABC transporter superfamily.</text>
</comment>
<evidence type="ECO:0000256" key="2">
    <source>
        <dbReference type="ARBA" id="ARBA00005417"/>
    </source>
</evidence>
<dbReference type="InterPro" id="IPR013611">
    <property type="entry name" value="Transp-assoc_OB_typ2"/>
</dbReference>
<evidence type="ECO:0000256" key="6">
    <source>
        <dbReference type="ARBA" id="ARBA00022840"/>
    </source>
</evidence>
<dbReference type="Proteomes" id="UP000574931">
    <property type="component" value="Unassembled WGS sequence"/>
</dbReference>
<dbReference type="AlphaFoldDB" id="A0A849KYF8"/>
<dbReference type="SUPFAM" id="SSF50331">
    <property type="entry name" value="MOP-like"/>
    <property type="match status" value="1"/>
</dbReference>
<organism evidence="10 11">
    <name type="scientific">Ochrobactrum soli</name>
    <dbReference type="NCBI Taxonomy" id="2448455"/>
    <lineage>
        <taxon>Bacteria</taxon>
        <taxon>Pseudomonadati</taxon>
        <taxon>Pseudomonadota</taxon>
        <taxon>Alphaproteobacteria</taxon>
        <taxon>Hyphomicrobiales</taxon>
        <taxon>Brucellaceae</taxon>
        <taxon>Brucella/Ochrobactrum group</taxon>
        <taxon>Ochrobactrum</taxon>
    </lineage>
</organism>
<comment type="caution">
    <text evidence="10">The sequence shown here is derived from an EMBL/GenBank/DDBJ whole genome shotgun (WGS) entry which is preliminary data.</text>
</comment>
<dbReference type="InterPro" id="IPR050093">
    <property type="entry name" value="ABC_SmlMolc_Importer"/>
</dbReference>